<name>A0ABV6TZQ9_9ACTN</name>
<comment type="caution">
    <text evidence="2">The sequence shown here is derived from an EMBL/GenBank/DDBJ whole genome shotgun (WGS) entry which is preliminary data.</text>
</comment>
<keyword evidence="3" id="KW-1185">Reference proteome</keyword>
<dbReference type="Pfam" id="PF07811">
    <property type="entry name" value="TadE"/>
    <property type="match status" value="1"/>
</dbReference>
<organism evidence="2 3">
    <name type="scientific">Sphaerimonospora cavernae</name>
    <dbReference type="NCBI Taxonomy" id="1740611"/>
    <lineage>
        <taxon>Bacteria</taxon>
        <taxon>Bacillati</taxon>
        <taxon>Actinomycetota</taxon>
        <taxon>Actinomycetes</taxon>
        <taxon>Streptosporangiales</taxon>
        <taxon>Streptosporangiaceae</taxon>
        <taxon>Sphaerimonospora</taxon>
    </lineage>
</organism>
<proteinExistence type="predicted"/>
<gene>
    <name evidence="2" type="ORF">ACFHYQ_05115</name>
</gene>
<dbReference type="RefSeq" id="WP_394300122.1">
    <property type="nucleotide sequence ID" value="NZ_JBHMQT010000006.1"/>
</dbReference>
<evidence type="ECO:0000259" key="1">
    <source>
        <dbReference type="Pfam" id="PF07811"/>
    </source>
</evidence>
<feature type="domain" description="TadE-like" evidence="1">
    <location>
        <begin position="2"/>
        <end position="39"/>
    </location>
</feature>
<evidence type="ECO:0000313" key="2">
    <source>
        <dbReference type="EMBL" id="MFC0861675.1"/>
    </source>
</evidence>
<dbReference type="Proteomes" id="UP001589870">
    <property type="component" value="Unassembled WGS sequence"/>
</dbReference>
<protein>
    <submittedName>
        <fullName evidence="2">TadE family protein</fullName>
    </submittedName>
</protein>
<dbReference type="InterPro" id="IPR012495">
    <property type="entry name" value="TadE-like_dom"/>
</dbReference>
<sequence length="116" mass="12264">MEAAILYPVVLTLILLMVNTALWFHARGVALAAAQEGVRVTRAYGSDLSAGTAVAERFARKVGGSLLVSPQVSVDRTGDTVSVTVRGEALTLVPLLKLRVSQVAHAPIEKWSTPGQ</sequence>
<dbReference type="EMBL" id="JBHMQT010000006">
    <property type="protein sequence ID" value="MFC0861675.1"/>
    <property type="molecule type" value="Genomic_DNA"/>
</dbReference>
<reference evidence="2 3" key="1">
    <citation type="submission" date="2024-09" db="EMBL/GenBank/DDBJ databases">
        <authorList>
            <person name="Sun Q."/>
            <person name="Mori K."/>
        </authorList>
    </citation>
    <scope>NUCLEOTIDE SEQUENCE [LARGE SCALE GENOMIC DNA]</scope>
    <source>
        <strain evidence="2 3">TBRC 1851</strain>
    </source>
</reference>
<accession>A0ABV6TZQ9</accession>
<evidence type="ECO:0000313" key="3">
    <source>
        <dbReference type="Proteomes" id="UP001589870"/>
    </source>
</evidence>